<protein>
    <recommendedName>
        <fullName evidence="6">Cryptic loci regulator 2 N-terminal domain-containing protein</fullName>
    </recommendedName>
</protein>
<dbReference type="PANTHER" id="PTHR38046:SF1">
    <property type="entry name" value="CRYPTIC LOCI REGULATOR 2"/>
    <property type="match status" value="1"/>
</dbReference>
<evidence type="ECO:0000256" key="1">
    <source>
        <dbReference type="SAM" id="MobiDB-lite"/>
    </source>
</evidence>
<reference evidence="4" key="1">
    <citation type="journal article" date="2020" name="Stud. Mycol.">
        <title>101 Dothideomycetes genomes: a test case for predicting lifestyles and emergence of pathogens.</title>
        <authorList>
            <person name="Haridas S."/>
            <person name="Albert R."/>
            <person name="Binder M."/>
            <person name="Bloem J."/>
            <person name="Labutti K."/>
            <person name="Salamov A."/>
            <person name="Andreopoulos B."/>
            <person name="Baker S."/>
            <person name="Barry K."/>
            <person name="Bills G."/>
            <person name="Bluhm B."/>
            <person name="Cannon C."/>
            <person name="Castanera R."/>
            <person name="Culley D."/>
            <person name="Daum C."/>
            <person name="Ezra D."/>
            <person name="Gonzalez J."/>
            <person name="Henrissat B."/>
            <person name="Kuo A."/>
            <person name="Liang C."/>
            <person name="Lipzen A."/>
            <person name="Lutzoni F."/>
            <person name="Magnuson J."/>
            <person name="Mondo S."/>
            <person name="Nolan M."/>
            <person name="Ohm R."/>
            <person name="Pangilinan J."/>
            <person name="Park H.-J."/>
            <person name="Ramirez L."/>
            <person name="Alfaro M."/>
            <person name="Sun H."/>
            <person name="Tritt A."/>
            <person name="Yoshinaga Y."/>
            <person name="Zwiers L.-H."/>
            <person name="Turgeon B."/>
            <person name="Goodwin S."/>
            <person name="Spatafora J."/>
            <person name="Crous P."/>
            <person name="Grigoriev I."/>
        </authorList>
    </citation>
    <scope>NUCLEOTIDE SEQUENCE</scope>
    <source>
        <strain evidence="4">CBS 121167</strain>
    </source>
</reference>
<dbReference type="InterPro" id="IPR031915">
    <property type="entry name" value="Clr2_N"/>
</dbReference>
<dbReference type="InterPro" id="IPR038986">
    <property type="entry name" value="Clr2"/>
</dbReference>
<proteinExistence type="predicted"/>
<gene>
    <name evidence="4" type="ORF">K452DRAFT_285968</name>
</gene>
<dbReference type="InterPro" id="IPR018839">
    <property type="entry name" value="Tscrpt-silencing_Clr2_C"/>
</dbReference>
<feature type="domain" description="Cryptic loci regulator 2 N-terminal" evidence="3">
    <location>
        <begin position="82"/>
        <end position="167"/>
    </location>
</feature>
<feature type="compositionally biased region" description="Polar residues" evidence="1">
    <location>
        <begin position="261"/>
        <end position="270"/>
    </location>
</feature>
<dbReference type="Pfam" id="PF16761">
    <property type="entry name" value="Clr2_transil"/>
    <property type="match status" value="1"/>
</dbReference>
<dbReference type="GO" id="GO:0030466">
    <property type="term" value="P:silent mating-type cassette heterochromatin formation"/>
    <property type="evidence" value="ECO:0007669"/>
    <property type="project" value="TreeGrafter"/>
</dbReference>
<feature type="compositionally biased region" description="Polar residues" evidence="1">
    <location>
        <begin position="191"/>
        <end position="204"/>
    </location>
</feature>
<feature type="compositionally biased region" description="Polar residues" evidence="1">
    <location>
        <begin position="30"/>
        <end position="39"/>
    </location>
</feature>
<organism evidence="4 5">
    <name type="scientific">Aplosporella prunicola CBS 121167</name>
    <dbReference type="NCBI Taxonomy" id="1176127"/>
    <lineage>
        <taxon>Eukaryota</taxon>
        <taxon>Fungi</taxon>
        <taxon>Dikarya</taxon>
        <taxon>Ascomycota</taxon>
        <taxon>Pezizomycotina</taxon>
        <taxon>Dothideomycetes</taxon>
        <taxon>Dothideomycetes incertae sedis</taxon>
        <taxon>Botryosphaeriales</taxon>
        <taxon>Aplosporellaceae</taxon>
        <taxon>Aplosporella</taxon>
    </lineage>
</organism>
<evidence type="ECO:0000259" key="3">
    <source>
        <dbReference type="Pfam" id="PF16761"/>
    </source>
</evidence>
<keyword evidence="5" id="KW-1185">Reference proteome</keyword>
<dbReference type="GO" id="GO:0070824">
    <property type="term" value="C:SHREC complex"/>
    <property type="evidence" value="ECO:0007669"/>
    <property type="project" value="InterPro"/>
</dbReference>
<feature type="region of interest" description="Disordered" evidence="1">
    <location>
        <begin position="22"/>
        <end position="41"/>
    </location>
</feature>
<dbReference type="GeneID" id="54297700"/>
<evidence type="ECO:0000313" key="5">
    <source>
        <dbReference type="Proteomes" id="UP000799438"/>
    </source>
</evidence>
<feature type="region of interest" description="Disordered" evidence="1">
    <location>
        <begin position="100"/>
        <end position="127"/>
    </location>
</feature>
<dbReference type="GO" id="GO:0033553">
    <property type="term" value="C:rDNA heterochromatin"/>
    <property type="evidence" value="ECO:0007669"/>
    <property type="project" value="TreeGrafter"/>
</dbReference>
<dbReference type="EMBL" id="ML995481">
    <property type="protein sequence ID" value="KAF2143929.1"/>
    <property type="molecule type" value="Genomic_DNA"/>
</dbReference>
<feature type="domain" description="Cryptic loci regulator 2 C-terminal" evidence="2">
    <location>
        <begin position="432"/>
        <end position="552"/>
    </location>
</feature>
<feature type="region of interest" description="Disordered" evidence="1">
    <location>
        <begin position="173"/>
        <end position="272"/>
    </location>
</feature>
<evidence type="ECO:0008006" key="6">
    <source>
        <dbReference type="Google" id="ProtNLM"/>
    </source>
</evidence>
<dbReference type="PANTHER" id="PTHR38046">
    <property type="entry name" value="CRYPTIC LOCI REGULATOR 2"/>
    <property type="match status" value="1"/>
</dbReference>
<name>A0A6A6BIG5_9PEZI</name>
<dbReference type="Proteomes" id="UP000799438">
    <property type="component" value="Unassembled WGS sequence"/>
</dbReference>
<dbReference type="GO" id="GO:0031934">
    <property type="term" value="C:mating-type region heterochromatin"/>
    <property type="evidence" value="ECO:0007669"/>
    <property type="project" value="TreeGrafter"/>
</dbReference>
<accession>A0A6A6BIG5</accession>
<dbReference type="RefSeq" id="XP_033399641.1">
    <property type="nucleotide sequence ID" value="XM_033540204.1"/>
</dbReference>
<evidence type="ECO:0000313" key="4">
    <source>
        <dbReference type="EMBL" id="KAF2143929.1"/>
    </source>
</evidence>
<sequence>MTRFYPLYVRRSDGKLETIHARKKEKNEPTPEQLNSTPDANGVSDYYRAIAEDEVKHLDWRRKLGMMLIREIGGPEQQQKNYMLAAMPENYRLYEHIKSKASDGDPATRRASKNHAGGGHDRQDAYLYGHPLGRKKRFRSPADFFPHLLWLATDKNGDPNNCTCKLCCPEELQEDKSTTKDPRQAVKKEGSSTPVLLPSTTASNIPAPIKREPSAVASRPPSSHGPNPPKTATPPQNQNPTVPPASRPASATPAQRVAVPSNGSSNINPNAPSPLVRLPLPAYQLDTEPNFSLFRPGEVVWFNRGDTWGLGAIMRRYVKDVNGQSERNYIVQPLSHPGMHPSPVRINQERLLRPWLSWSPPPLCTSGLHNQPNLTYDNINWPAVVNGQFGKGNPEVDGSILAAKSIDGTFTVSHLVSNRRLPNGPEERRWGSMYLGAEKIWVGEPVRVRINLNTPEPPILLITDIIEHVQQGYNGQASRASMTIVGDLYTLSPTLPAGAAPPPSSHLPARMVRDMQWRNQIAASRRTNVYMWKLLKPRHSVGLEAVKGRWYETGTVLPIVLGEQEFRTILQSNQPQDVSFWMNARGDCTDNKQGLIGARKPERRDALGRAVPSDMRILDGADIPTDAELQALLRPHTQENVDAATFVNDGMGDGMASVDEFMNLEGIGDGQDLGAFSGDAGFAGHGYGSY</sequence>
<feature type="compositionally biased region" description="Basic and acidic residues" evidence="1">
    <location>
        <begin position="174"/>
        <end position="190"/>
    </location>
</feature>
<dbReference type="OrthoDB" id="2421327at2759"/>
<evidence type="ECO:0000259" key="2">
    <source>
        <dbReference type="Pfam" id="PF10383"/>
    </source>
</evidence>
<dbReference type="AlphaFoldDB" id="A0A6A6BIG5"/>
<dbReference type="Pfam" id="PF10383">
    <property type="entry name" value="Clr2"/>
    <property type="match status" value="1"/>
</dbReference>